<comment type="caution">
    <text evidence="1">The sequence shown here is derived from an EMBL/GenBank/DDBJ whole genome shotgun (WGS) entry which is preliminary data.</text>
</comment>
<protein>
    <submittedName>
        <fullName evidence="1">Uncharacterized protein</fullName>
    </submittedName>
</protein>
<dbReference type="Proteomes" id="UP000005801">
    <property type="component" value="Unassembled WGS sequence"/>
</dbReference>
<proteinExistence type="predicted"/>
<dbReference type="AlphaFoldDB" id="A6FYP4"/>
<gene>
    <name evidence="1" type="ORF">PPSIR1_40570</name>
</gene>
<reference evidence="1 2" key="1">
    <citation type="submission" date="2007-06" db="EMBL/GenBank/DDBJ databases">
        <authorList>
            <person name="Shimkets L."/>
            <person name="Ferriera S."/>
            <person name="Johnson J."/>
            <person name="Kravitz S."/>
            <person name="Beeson K."/>
            <person name="Sutton G."/>
            <person name="Rogers Y.-H."/>
            <person name="Friedman R."/>
            <person name="Frazier M."/>
            <person name="Venter J.C."/>
        </authorList>
    </citation>
    <scope>NUCLEOTIDE SEQUENCE [LARGE SCALE GENOMIC DNA]</scope>
    <source>
        <strain evidence="1 2">SIR-1</strain>
    </source>
</reference>
<organism evidence="1 2">
    <name type="scientific">Plesiocystis pacifica SIR-1</name>
    <dbReference type="NCBI Taxonomy" id="391625"/>
    <lineage>
        <taxon>Bacteria</taxon>
        <taxon>Pseudomonadati</taxon>
        <taxon>Myxococcota</taxon>
        <taxon>Polyangia</taxon>
        <taxon>Nannocystales</taxon>
        <taxon>Nannocystaceae</taxon>
        <taxon>Plesiocystis</taxon>
    </lineage>
</organism>
<dbReference type="EMBL" id="ABCS01000004">
    <property type="protein sequence ID" value="EDM81316.1"/>
    <property type="molecule type" value="Genomic_DNA"/>
</dbReference>
<evidence type="ECO:0000313" key="2">
    <source>
        <dbReference type="Proteomes" id="UP000005801"/>
    </source>
</evidence>
<sequence length="141" mass="14537">MGAFACVGLGACKAFVPTATAELVGNPVLVGPVTRLGGEQTATAGEPSFEVEIKMGATSIATGGGGTNSQGGRQGTDSVTIVEADTKSRLDSEIMEQTQMDESLGVKITRLEALGRYWWGIAAAGINQELTVEGNTYPARD</sequence>
<dbReference type="STRING" id="391625.PPSIR1_40570"/>
<keyword evidence="2" id="KW-1185">Reference proteome</keyword>
<accession>A6FYP4</accession>
<evidence type="ECO:0000313" key="1">
    <source>
        <dbReference type="EMBL" id="EDM81316.1"/>
    </source>
</evidence>
<name>A6FYP4_9BACT</name>
<dbReference type="RefSeq" id="WP_006969593.1">
    <property type="nucleotide sequence ID" value="NZ_ABCS01000004.1"/>
</dbReference>